<sequence>MTLIFYNAYNRQKINNKYFYYLLSKQYQNANSKDNKKSSVEVKLIG</sequence>
<evidence type="ECO:0000313" key="1">
    <source>
        <dbReference type="EMBL" id="KNG77572.1"/>
    </source>
</evidence>
<name>A0A0L1IDJ3_PLAFA</name>
<reference evidence="2" key="2">
    <citation type="submission" date="2015-07" db="EMBL/GenBank/DDBJ databases">
        <title>The genome sequence of Plasmodium falciparum IGH-CR14.</title>
        <authorList>
            <consortium name="The Broad Institute Genome Sequencing Platform"/>
            <person name="Volkman S.K."/>
            <person name="Neafsey D.E."/>
            <person name="Dash A.P."/>
            <person name="Chitnis C.E."/>
            <person name="Hartl D.L."/>
            <person name="Young S.K."/>
            <person name="Kodira C.D."/>
            <person name="Zeng Q."/>
            <person name="Koehrsen M."/>
            <person name="Godfrey P."/>
            <person name="Alvarado L."/>
            <person name="Berlin A."/>
            <person name="Borenstein D."/>
            <person name="Chen Z."/>
            <person name="Engels R."/>
            <person name="Freedman E."/>
            <person name="Gellesch M."/>
            <person name="Goldberg J."/>
            <person name="Griggs A."/>
            <person name="Gujja S."/>
            <person name="Heiman D."/>
            <person name="Hepburn T."/>
            <person name="Howarth C."/>
            <person name="Jen D."/>
            <person name="Larson L."/>
            <person name="Lewis B."/>
            <person name="Mehta T."/>
            <person name="Park D."/>
            <person name="Pearson M."/>
            <person name="Roberts A."/>
            <person name="Saif S."/>
            <person name="Shea T."/>
            <person name="Shenoy N."/>
            <person name="Sisk P."/>
            <person name="Stolte C."/>
            <person name="Sykes S."/>
            <person name="Walk T."/>
            <person name="White J."/>
            <person name="Yandava C."/>
            <person name="Wirth D.F."/>
            <person name="Nusbaum C."/>
            <person name="Birren B."/>
        </authorList>
    </citation>
    <scope>NUCLEOTIDE SEQUENCE [LARGE SCALE GENOMIC DNA]</scope>
    <source>
        <strain evidence="2">IGH-CR14</strain>
    </source>
</reference>
<proteinExistence type="predicted"/>
<dbReference type="OrthoDB" id="361350at2759"/>
<evidence type="ECO:0000313" key="2">
    <source>
        <dbReference type="Proteomes" id="UP000054562"/>
    </source>
</evidence>
<dbReference type="Proteomes" id="UP000054562">
    <property type="component" value="Unassembled WGS sequence"/>
</dbReference>
<dbReference type="AlphaFoldDB" id="A0A0L1IDJ3"/>
<accession>A0A0L1IDJ3</accession>
<reference evidence="2" key="1">
    <citation type="submission" date="2015-07" db="EMBL/GenBank/DDBJ databases">
        <title>Annotation of Plasmodium falciparum IGH-CR14.</title>
        <authorList>
            <consortium name="The Broad Institute Genome Sequencing Platform"/>
            <person name="Volkman S.K."/>
            <person name="Neafsey D.E."/>
            <person name="Dash A.P."/>
            <person name="Chitnis C.E."/>
            <person name="Hartl D.L."/>
            <person name="Young S.K."/>
            <person name="Zeng Q."/>
            <person name="Koehrsen M."/>
            <person name="Alvarado L."/>
            <person name="Berlin A."/>
            <person name="Borenstein D."/>
            <person name="Chapman S.B."/>
            <person name="Chen Z."/>
            <person name="Engels R."/>
            <person name="Freedman E."/>
            <person name="Gellesch M."/>
            <person name="Goldberg J."/>
            <person name="Griggs A."/>
            <person name="Gujja S."/>
            <person name="Heilman E.R."/>
            <person name="Heiman D.I."/>
            <person name="Howarth C."/>
            <person name="Jen D."/>
            <person name="Larson L."/>
            <person name="Mehta T."/>
            <person name="Neiman D."/>
            <person name="Park D."/>
            <person name="Pearson M."/>
            <person name="Roberts A."/>
            <person name="Saif S."/>
            <person name="Shea T."/>
            <person name="Shenoy N."/>
            <person name="Sisk P."/>
            <person name="Stolte C."/>
            <person name="Sykes S."/>
            <person name="Walk T."/>
            <person name="White J."/>
            <person name="Yandava C."/>
            <person name="Haas B."/>
            <person name="Henn M.R."/>
            <person name="Nusbaum C."/>
            <person name="Birren B."/>
        </authorList>
    </citation>
    <scope>NUCLEOTIDE SEQUENCE [LARGE SCALE GENOMIC DNA]</scope>
    <source>
        <strain evidence="2">IGH-CR14</strain>
    </source>
</reference>
<organism evidence="1 2">
    <name type="scientific">Plasmodium falciparum IGH-CR14</name>
    <dbReference type="NCBI Taxonomy" id="580059"/>
    <lineage>
        <taxon>Eukaryota</taxon>
        <taxon>Sar</taxon>
        <taxon>Alveolata</taxon>
        <taxon>Apicomplexa</taxon>
        <taxon>Aconoidasida</taxon>
        <taxon>Haemosporida</taxon>
        <taxon>Plasmodiidae</taxon>
        <taxon>Plasmodium</taxon>
        <taxon>Plasmodium (Laverania)</taxon>
    </lineage>
</organism>
<dbReference type="EMBL" id="GG665336">
    <property type="protein sequence ID" value="KNG77572.1"/>
    <property type="molecule type" value="Genomic_DNA"/>
</dbReference>
<gene>
    <name evidence="1" type="ORF">PFMG_03596</name>
</gene>
<protein>
    <submittedName>
        <fullName evidence="1">Uncharacterized protein</fullName>
    </submittedName>
</protein>